<comment type="caution">
    <text evidence="2">The sequence shown here is derived from an EMBL/GenBank/DDBJ whole genome shotgun (WGS) entry which is preliminary data.</text>
</comment>
<evidence type="ECO:0000313" key="2">
    <source>
        <dbReference type="EMBL" id="KAF5320487.1"/>
    </source>
</evidence>
<gene>
    <name evidence="2" type="ORF">D9611_010745</name>
</gene>
<organism evidence="2 3">
    <name type="scientific">Ephemerocybe angulata</name>
    <dbReference type="NCBI Taxonomy" id="980116"/>
    <lineage>
        <taxon>Eukaryota</taxon>
        <taxon>Fungi</taxon>
        <taxon>Dikarya</taxon>
        <taxon>Basidiomycota</taxon>
        <taxon>Agaricomycotina</taxon>
        <taxon>Agaricomycetes</taxon>
        <taxon>Agaricomycetidae</taxon>
        <taxon>Agaricales</taxon>
        <taxon>Agaricineae</taxon>
        <taxon>Psathyrellaceae</taxon>
        <taxon>Ephemerocybe</taxon>
    </lineage>
</organism>
<dbReference type="AlphaFoldDB" id="A0A8H5F1V8"/>
<evidence type="ECO:0000313" key="3">
    <source>
        <dbReference type="Proteomes" id="UP000541558"/>
    </source>
</evidence>
<sequence>MTGTVQHEEHTTPSPSPPPNARMSDIAHVAIPPQTSPASTLSPLAQVPMEVDEAVETSGDDGEGISLARAPTTLTALPPAPAPLAAFRSSPPPPVCGGSGCGGS</sequence>
<protein>
    <submittedName>
        <fullName evidence="2">Uncharacterized protein</fullName>
    </submittedName>
</protein>
<keyword evidence="3" id="KW-1185">Reference proteome</keyword>
<accession>A0A8H5F1V8</accession>
<evidence type="ECO:0000256" key="1">
    <source>
        <dbReference type="SAM" id="MobiDB-lite"/>
    </source>
</evidence>
<dbReference type="EMBL" id="JAACJK010000169">
    <property type="protein sequence ID" value="KAF5320487.1"/>
    <property type="molecule type" value="Genomic_DNA"/>
</dbReference>
<reference evidence="2 3" key="1">
    <citation type="journal article" date="2020" name="ISME J.">
        <title>Uncovering the hidden diversity of litter-decomposition mechanisms in mushroom-forming fungi.</title>
        <authorList>
            <person name="Floudas D."/>
            <person name="Bentzer J."/>
            <person name="Ahren D."/>
            <person name="Johansson T."/>
            <person name="Persson P."/>
            <person name="Tunlid A."/>
        </authorList>
    </citation>
    <scope>NUCLEOTIDE SEQUENCE [LARGE SCALE GENOMIC DNA]</scope>
    <source>
        <strain evidence="2 3">CBS 175.51</strain>
    </source>
</reference>
<dbReference type="Proteomes" id="UP000541558">
    <property type="component" value="Unassembled WGS sequence"/>
</dbReference>
<feature type="region of interest" description="Disordered" evidence="1">
    <location>
        <begin position="1"/>
        <end position="24"/>
    </location>
</feature>
<proteinExistence type="predicted"/>
<feature type="compositionally biased region" description="Basic and acidic residues" evidence="1">
    <location>
        <begin position="1"/>
        <end position="11"/>
    </location>
</feature>
<feature type="region of interest" description="Disordered" evidence="1">
    <location>
        <begin position="80"/>
        <end position="104"/>
    </location>
</feature>
<name>A0A8H5F1V8_9AGAR</name>
<feature type="compositionally biased region" description="Low complexity" evidence="1">
    <location>
        <begin position="80"/>
        <end position="89"/>
    </location>
</feature>